<dbReference type="Pfam" id="PF16925">
    <property type="entry name" value="TetR_C_13"/>
    <property type="match status" value="1"/>
</dbReference>
<proteinExistence type="predicted"/>
<dbReference type="GO" id="GO:0003677">
    <property type="term" value="F:DNA binding"/>
    <property type="evidence" value="ECO:0007669"/>
    <property type="project" value="UniProtKB-UniRule"/>
</dbReference>
<feature type="DNA-binding region" description="H-T-H motif" evidence="4">
    <location>
        <begin position="30"/>
        <end position="49"/>
    </location>
</feature>
<evidence type="ECO:0000256" key="3">
    <source>
        <dbReference type="ARBA" id="ARBA00023163"/>
    </source>
</evidence>
<dbReference type="InterPro" id="IPR011075">
    <property type="entry name" value="TetR_C"/>
</dbReference>
<feature type="domain" description="HTH tetR-type" evidence="5">
    <location>
        <begin position="7"/>
        <end position="67"/>
    </location>
</feature>
<reference evidence="6 7" key="1">
    <citation type="submission" date="2020-08" db="EMBL/GenBank/DDBJ databases">
        <title>Pseudomonas sp. nov.</title>
        <authorList>
            <person name="Gieschler S."/>
            <person name="Fiedler G."/>
            <person name="Brinks E."/>
            <person name="Boehnlein C."/>
            <person name="Franz C.M.A.P."/>
            <person name="Kabisch J."/>
        </authorList>
    </citation>
    <scope>NUCLEOTIDE SEQUENCE [LARGE SCALE GENOMIC DNA]</scope>
    <source>
        <strain evidence="6 7">MBT-1</strain>
    </source>
</reference>
<protein>
    <submittedName>
        <fullName evidence="6">TetR/AcrR family transcriptional regulator</fullName>
    </submittedName>
</protein>
<dbReference type="SUPFAM" id="SSF46689">
    <property type="entry name" value="Homeodomain-like"/>
    <property type="match status" value="1"/>
</dbReference>
<keyword evidence="1" id="KW-0805">Transcription regulation</keyword>
<evidence type="ECO:0000313" key="6">
    <source>
        <dbReference type="EMBL" id="MBC2690877.1"/>
    </source>
</evidence>
<comment type="caution">
    <text evidence="6">The sequence shown here is derived from an EMBL/GenBank/DDBJ whole genome shotgun (WGS) entry which is preliminary data.</text>
</comment>
<dbReference type="Pfam" id="PF00440">
    <property type="entry name" value="TetR_N"/>
    <property type="match status" value="1"/>
</dbReference>
<sequence>MAGRPREFDRDQALRNARDVFWRRGFEATSMSDLVEAMGIASARIYAAFGSKEALFREAVALYEAADGAFADVALAGESSARDAIERMLRDAVELYTLPGRPQGCMVVSSATNCSPDNDGIREWLAGHRRNRTQSIIERLEQAVRCGELPARTDVTSLGDCYATLLHGLSVQARDGIAKARLLAMIPMALAALDAAVDKAQR</sequence>
<dbReference type="SUPFAM" id="SSF48498">
    <property type="entry name" value="Tetracyclin repressor-like, C-terminal domain"/>
    <property type="match status" value="1"/>
</dbReference>
<dbReference type="PROSITE" id="PS50977">
    <property type="entry name" value="HTH_TETR_2"/>
    <property type="match status" value="1"/>
</dbReference>
<evidence type="ECO:0000313" key="7">
    <source>
        <dbReference type="Proteomes" id="UP000526003"/>
    </source>
</evidence>
<dbReference type="AlphaFoldDB" id="A0A7X1KY13"/>
<evidence type="ECO:0000259" key="5">
    <source>
        <dbReference type="PROSITE" id="PS50977"/>
    </source>
</evidence>
<evidence type="ECO:0000256" key="4">
    <source>
        <dbReference type="PROSITE-ProRule" id="PRU00335"/>
    </source>
</evidence>
<dbReference type="Proteomes" id="UP000526003">
    <property type="component" value="Unassembled WGS sequence"/>
</dbReference>
<dbReference type="PANTHER" id="PTHR47506:SF1">
    <property type="entry name" value="HTH-TYPE TRANSCRIPTIONAL REGULATOR YJDC"/>
    <property type="match status" value="1"/>
</dbReference>
<dbReference type="InterPro" id="IPR023772">
    <property type="entry name" value="DNA-bd_HTH_TetR-type_CS"/>
</dbReference>
<dbReference type="PANTHER" id="PTHR47506">
    <property type="entry name" value="TRANSCRIPTIONAL REGULATORY PROTEIN"/>
    <property type="match status" value="1"/>
</dbReference>
<dbReference type="Gene3D" id="1.10.10.60">
    <property type="entry name" value="Homeodomain-like"/>
    <property type="match status" value="1"/>
</dbReference>
<keyword evidence="3" id="KW-0804">Transcription</keyword>
<name>A0A7X1KY13_9PSED</name>
<keyword evidence="7" id="KW-1185">Reference proteome</keyword>
<organism evidence="6 7">
    <name type="scientific">Pseudomonas kielensis</name>
    <dbReference type="NCBI Taxonomy" id="2762577"/>
    <lineage>
        <taxon>Bacteria</taxon>
        <taxon>Pseudomonadati</taxon>
        <taxon>Pseudomonadota</taxon>
        <taxon>Gammaproteobacteria</taxon>
        <taxon>Pseudomonadales</taxon>
        <taxon>Pseudomonadaceae</taxon>
        <taxon>Pseudomonas</taxon>
    </lineage>
</organism>
<dbReference type="RefSeq" id="WP_182340794.1">
    <property type="nucleotide sequence ID" value="NZ_CP090311.1"/>
</dbReference>
<dbReference type="InterPro" id="IPR036271">
    <property type="entry name" value="Tet_transcr_reg_TetR-rel_C_sf"/>
</dbReference>
<accession>A0A7X1KY13</accession>
<dbReference type="InterPro" id="IPR001647">
    <property type="entry name" value="HTH_TetR"/>
</dbReference>
<evidence type="ECO:0000256" key="2">
    <source>
        <dbReference type="ARBA" id="ARBA00023125"/>
    </source>
</evidence>
<dbReference type="Gene3D" id="1.10.357.10">
    <property type="entry name" value="Tetracycline Repressor, domain 2"/>
    <property type="match status" value="1"/>
</dbReference>
<dbReference type="EMBL" id="JACMYG010000012">
    <property type="protein sequence ID" value="MBC2690877.1"/>
    <property type="molecule type" value="Genomic_DNA"/>
</dbReference>
<gene>
    <name evidence="6" type="ORF">H7995_13845</name>
</gene>
<keyword evidence="2 4" id="KW-0238">DNA-binding</keyword>
<dbReference type="InterPro" id="IPR009057">
    <property type="entry name" value="Homeodomain-like_sf"/>
</dbReference>
<dbReference type="PROSITE" id="PS01081">
    <property type="entry name" value="HTH_TETR_1"/>
    <property type="match status" value="1"/>
</dbReference>
<evidence type="ECO:0000256" key="1">
    <source>
        <dbReference type="ARBA" id="ARBA00023015"/>
    </source>
</evidence>